<dbReference type="EnsemblPlants" id="TuG1812G0700003147.01.T01">
    <property type="protein sequence ID" value="TuG1812G0700003147.01.T01"/>
    <property type="gene ID" value="TuG1812G0700003147.01"/>
</dbReference>
<dbReference type="AlphaFoldDB" id="A0A8R7QZF2"/>
<evidence type="ECO:0000313" key="2">
    <source>
        <dbReference type="EnsemblPlants" id="TuG1812G0700003147.01.T01"/>
    </source>
</evidence>
<feature type="region of interest" description="Disordered" evidence="1">
    <location>
        <begin position="1"/>
        <end position="63"/>
    </location>
</feature>
<dbReference type="Gramene" id="TuG1812G0700003147.01.T01">
    <property type="protein sequence ID" value="TuG1812G0700003147.01.T01"/>
    <property type="gene ID" value="TuG1812G0700003147.01"/>
</dbReference>
<sequence length="107" mass="11722">MVPPRCSPHLLHRWPAPAATTHRGGGRLPRPRSTSAWASMADLPNRRRIPSPNSTMATPTLPPTSLLPHTANVLLPTTPIPFFLPWMHLVSLQLQVSTSAANKKRAL</sequence>
<evidence type="ECO:0000313" key="3">
    <source>
        <dbReference type="Proteomes" id="UP000015106"/>
    </source>
</evidence>
<name>A0A8R7QZF2_TRIUA</name>
<accession>A0A8R7QZF2</accession>
<reference evidence="2" key="2">
    <citation type="submission" date="2018-03" db="EMBL/GenBank/DDBJ databases">
        <title>The Triticum urartu genome reveals the dynamic nature of wheat genome evolution.</title>
        <authorList>
            <person name="Ling H."/>
            <person name="Ma B."/>
            <person name="Shi X."/>
            <person name="Liu H."/>
            <person name="Dong L."/>
            <person name="Sun H."/>
            <person name="Cao Y."/>
            <person name="Gao Q."/>
            <person name="Zheng S."/>
            <person name="Li Y."/>
            <person name="Yu Y."/>
            <person name="Du H."/>
            <person name="Qi M."/>
            <person name="Li Y."/>
            <person name="Yu H."/>
            <person name="Cui Y."/>
            <person name="Wang N."/>
            <person name="Chen C."/>
            <person name="Wu H."/>
            <person name="Zhao Y."/>
            <person name="Zhang J."/>
            <person name="Li Y."/>
            <person name="Zhou W."/>
            <person name="Zhang B."/>
            <person name="Hu W."/>
            <person name="Eijk M."/>
            <person name="Tang J."/>
            <person name="Witsenboer H."/>
            <person name="Zhao S."/>
            <person name="Li Z."/>
            <person name="Zhang A."/>
            <person name="Wang D."/>
            <person name="Liang C."/>
        </authorList>
    </citation>
    <scope>NUCLEOTIDE SEQUENCE [LARGE SCALE GENOMIC DNA]</scope>
    <source>
        <strain evidence="2">cv. G1812</strain>
    </source>
</reference>
<reference evidence="3" key="1">
    <citation type="journal article" date="2013" name="Nature">
        <title>Draft genome of the wheat A-genome progenitor Triticum urartu.</title>
        <authorList>
            <person name="Ling H.Q."/>
            <person name="Zhao S."/>
            <person name="Liu D."/>
            <person name="Wang J."/>
            <person name="Sun H."/>
            <person name="Zhang C."/>
            <person name="Fan H."/>
            <person name="Li D."/>
            <person name="Dong L."/>
            <person name="Tao Y."/>
            <person name="Gao C."/>
            <person name="Wu H."/>
            <person name="Li Y."/>
            <person name="Cui Y."/>
            <person name="Guo X."/>
            <person name="Zheng S."/>
            <person name="Wang B."/>
            <person name="Yu K."/>
            <person name="Liang Q."/>
            <person name="Yang W."/>
            <person name="Lou X."/>
            <person name="Chen J."/>
            <person name="Feng M."/>
            <person name="Jian J."/>
            <person name="Zhang X."/>
            <person name="Luo G."/>
            <person name="Jiang Y."/>
            <person name="Liu J."/>
            <person name="Wang Z."/>
            <person name="Sha Y."/>
            <person name="Zhang B."/>
            <person name="Wu H."/>
            <person name="Tang D."/>
            <person name="Shen Q."/>
            <person name="Xue P."/>
            <person name="Zou S."/>
            <person name="Wang X."/>
            <person name="Liu X."/>
            <person name="Wang F."/>
            <person name="Yang Y."/>
            <person name="An X."/>
            <person name="Dong Z."/>
            <person name="Zhang K."/>
            <person name="Zhang X."/>
            <person name="Luo M.C."/>
            <person name="Dvorak J."/>
            <person name="Tong Y."/>
            <person name="Wang J."/>
            <person name="Yang H."/>
            <person name="Li Z."/>
            <person name="Wang D."/>
            <person name="Zhang A."/>
            <person name="Wang J."/>
        </authorList>
    </citation>
    <scope>NUCLEOTIDE SEQUENCE</scope>
    <source>
        <strain evidence="3">cv. G1812</strain>
    </source>
</reference>
<keyword evidence="3" id="KW-1185">Reference proteome</keyword>
<organism evidence="2 3">
    <name type="scientific">Triticum urartu</name>
    <name type="common">Red wild einkorn</name>
    <name type="synonym">Crithodium urartu</name>
    <dbReference type="NCBI Taxonomy" id="4572"/>
    <lineage>
        <taxon>Eukaryota</taxon>
        <taxon>Viridiplantae</taxon>
        <taxon>Streptophyta</taxon>
        <taxon>Embryophyta</taxon>
        <taxon>Tracheophyta</taxon>
        <taxon>Spermatophyta</taxon>
        <taxon>Magnoliopsida</taxon>
        <taxon>Liliopsida</taxon>
        <taxon>Poales</taxon>
        <taxon>Poaceae</taxon>
        <taxon>BOP clade</taxon>
        <taxon>Pooideae</taxon>
        <taxon>Triticodae</taxon>
        <taxon>Triticeae</taxon>
        <taxon>Triticinae</taxon>
        <taxon>Triticum</taxon>
    </lineage>
</organism>
<proteinExistence type="predicted"/>
<protein>
    <submittedName>
        <fullName evidence="2">Uncharacterized protein</fullName>
    </submittedName>
</protein>
<reference evidence="2" key="3">
    <citation type="submission" date="2022-06" db="UniProtKB">
        <authorList>
            <consortium name="EnsemblPlants"/>
        </authorList>
    </citation>
    <scope>IDENTIFICATION</scope>
</reference>
<evidence type="ECO:0000256" key="1">
    <source>
        <dbReference type="SAM" id="MobiDB-lite"/>
    </source>
</evidence>
<dbReference type="Proteomes" id="UP000015106">
    <property type="component" value="Chromosome 7"/>
</dbReference>